<dbReference type="GO" id="GO:0004806">
    <property type="term" value="F:triacylglycerol lipase activity"/>
    <property type="evidence" value="ECO:0007669"/>
    <property type="project" value="TreeGrafter"/>
</dbReference>
<dbReference type="PANTHER" id="PTHR23025:SF3">
    <property type="entry name" value="HORMONE-SENSITIVE LIPASE"/>
    <property type="match status" value="1"/>
</dbReference>
<dbReference type="ESTHER" id="tetts-q22ef5">
    <property type="family name" value="Hormone-sensitive_lipase_like"/>
</dbReference>
<dbReference type="EMBL" id="GG662692">
    <property type="protein sequence ID" value="EAR83697.2"/>
    <property type="molecule type" value="Genomic_DNA"/>
</dbReference>
<name>Q22EF5_TETTS</name>
<dbReference type="HOGENOM" id="CLU_023441_0_0_1"/>
<dbReference type="Gene3D" id="3.40.50.1820">
    <property type="entry name" value="alpha/beta hydrolase"/>
    <property type="match status" value="1"/>
</dbReference>
<evidence type="ECO:0000313" key="2">
    <source>
        <dbReference type="EMBL" id="EAR83697.2"/>
    </source>
</evidence>
<evidence type="ECO:0000259" key="1">
    <source>
        <dbReference type="Pfam" id="PF07859"/>
    </source>
</evidence>
<dbReference type="InParanoid" id="Q22EF5"/>
<dbReference type="RefSeq" id="XP_001031360.2">
    <property type="nucleotide sequence ID" value="XM_001031360.2"/>
</dbReference>
<dbReference type="GeneID" id="7827699"/>
<dbReference type="Proteomes" id="UP000009168">
    <property type="component" value="Unassembled WGS sequence"/>
</dbReference>
<keyword evidence="3" id="KW-1185">Reference proteome</keyword>
<gene>
    <name evidence="2" type="ORF">TTHERM_00827140</name>
</gene>
<dbReference type="GO" id="GO:0004771">
    <property type="term" value="F:sterol ester esterase activity"/>
    <property type="evidence" value="ECO:0007669"/>
    <property type="project" value="TreeGrafter"/>
</dbReference>
<feature type="domain" description="Alpha/beta hydrolase fold-3" evidence="1">
    <location>
        <begin position="499"/>
        <end position="713"/>
    </location>
</feature>
<dbReference type="GO" id="GO:0019433">
    <property type="term" value="P:triglyceride catabolic process"/>
    <property type="evidence" value="ECO:0007669"/>
    <property type="project" value="TreeGrafter"/>
</dbReference>
<evidence type="ECO:0000313" key="3">
    <source>
        <dbReference type="Proteomes" id="UP000009168"/>
    </source>
</evidence>
<dbReference type="eggNOG" id="KOG4388">
    <property type="taxonomic scope" value="Eukaryota"/>
</dbReference>
<dbReference type="GO" id="GO:0005829">
    <property type="term" value="C:cytosol"/>
    <property type="evidence" value="ECO:0007669"/>
    <property type="project" value="TreeGrafter"/>
</dbReference>
<accession>Q22EF5</accession>
<dbReference type="InterPro" id="IPR029058">
    <property type="entry name" value="AB_hydrolase_fold"/>
</dbReference>
<dbReference type="Pfam" id="PF07859">
    <property type="entry name" value="Abhydrolase_3"/>
    <property type="match status" value="1"/>
</dbReference>
<sequence>MNQVNQNMDIQLNHYKKDPELQEIPNKKIHNLPQCQGEDNNDFNYEEQQIEDVENESQQKIEKAYEVITKMNSVIENEDIYKNPAKAIQSIDCLNQEQQDYLIQTVKNLDDMMIELHNAIIKYGMQENVVSQLRKSLQTGNVLLYQLRSIISAYLQRPNILEQQVPVERLGEKQNLVENVNKPNEENKEEQKEINITEKQEDKTIDDQFLVNIKNRDQINIITLQVGAKVLNTYFEEIKNICISIQAPKLKKKLQSYINDHKIVQAKLNTITEFLPYAVIFDKNDIFALDQENHYIWKILKQHIEYVQLAPQEELQKQFKAIVKAVLLGNAMAAKGAERKSKLGQWFQRNLSAVYYLCCPQTSQRKAHIFFSNPDQQTAISVWNMMEKSVVYQALKIVLPSIKYNKKIYIERDNLRYTKELILEEMKNQTLNSLFNPFADKKIVDSSCQQNQDSYYDQLFKKDLVNKVKVRILSSKKLVRPPPKEDKKYKDIKWHEKLVIHIHGGGFVAMGTRSHQIYSRKWVNFLGVPIFSIDYSKAPEHPYPEGLDDCFQAYQWIVNNVSKYFNIIPNKIIVVGDSAGGNLTIALTQLCIKYNVRIPDGIVPIYPALSLNLKKFTPSYLISLDDQILPHMFLKMCLQAYVNKDDGFDASTDPFLSPTCVSDEIIKKFPPVRLQIGNKDPLHDESYRFLHKLINNGKDVKMIVYLDMPHGYLNYDAPGGMKYAKKCVDDAANALEEFLKK</sequence>
<dbReference type="SUPFAM" id="SSF53474">
    <property type="entry name" value="alpha/beta-Hydrolases"/>
    <property type="match status" value="1"/>
</dbReference>
<dbReference type="STRING" id="312017.Q22EF5"/>
<dbReference type="InterPro" id="IPR013094">
    <property type="entry name" value="AB_hydrolase_3"/>
</dbReference>
<organism evidence="2 3">
    <name type="scientific">Tetrahymena thermophila (strain SB210)</name>
    <dbReference type="NCBI Taxonomy" id="312017"/>
    <lineage>
        <taxon>Eukaryota</taxon>
        <taxon>Sar</taxon>
        <taxon>Alveolata</taxon>
        <taxon>Ciliophora</taxon>
        <taxon>Intramacronucleata</taxon>
        <taxon>Oligohymenophorea</taxon>
        <taxon>Hymenostomatida</taxon>
        <taxon>Tetrahymenina</taxon>
        <taxon>Tetrahymenidae</taxon>
        <taxon>Tetrahymena</taxon>
    </lineage>
</organism>
<reference evidence="3" key="1">
    <citation type="journal article" date="2006" name="PLoS Biol.">
        <title>Macronuclear genome sequence of the ciliate Tetrahymena thermophila, a model eukaryote.</title>
        <authorList>
            <person name="Eisen J.A."/>
            <person name="Coyne R.S."/>
            <person name="Wu M."/>
            <person name="Wu D."/>
            <person name="Thiagarajan M."/>
            <person name="Wortman J.R."/>
            <person name="Badger J.H."/>
            <person name="Ren Q."/>
            <person name="Amedeo P."/>
            <person name="Jones K.M."/>
            <person name="Tallon L.J."/>
            <person name="Delcher A.L."/>
            <person name="Salzberg S.L."/>
            <person name="Silva J.C."/>
            <person name="Haas B.J."/>
            <person name="Majoros W.H."/>
            <person name="Farzad M."/>
            <person name="Carlton J.M."/>
            <person name="Smith R.K. Jr."/>
            <person name="Garg J."/>
            <person name="Pearlman R.E."/>
            <person name="Karrer K.M."/>
            <person name="Sun L."/>
            <person name="Manning G."/>
            <person name="Elde N.C."/>
            <person name="Turkewitz A.P."/>
            <person name="Asai D.J."/>
            <person name="Wilkes D.E."/>
            <person name="Wang Y."/>
            <person name="Cai H."/>
            <person name="Collins K."/>
            <person name="Stewart B.A."/>
            <person name="Lee S.R."/>
            <person name="Wilamowska K."/>
            <person name="Weinberg Z."/>
            <person name="Ruzzo W.L."/>
            <person name="Wloga D."/>
            <person name="Gaertig J."/>
            <person name="Frankel J."/>
            <person name="Tsao C.-C."/>
            <person name="Gorovsky M.A."/>
            <person name="Keeling P.J."/>
            <person name="Waller R.F."/>
            <person name="Patron N.J."/>
            <person name="Cherry J.M."/>
            <person name="Stover N.A."/>
            <person name="Krieger C.J."/>
            <person name="del Toro C."/>
            <person name="Ryder H.F."/>
            <person name="Williamson S.C."/>
            <person name="Barbeau R.A."/>
            <person name="Hamilton E.P."/>
            <person name="Orias E."/>
        </authorList>
    </citation>
    <scope>NUCLEOTIDE SEQUENCE [LARGE SCALE GENOMIC DNA]</scope>
    <source>
        <strain evidence="3">SB210</strain>
    </source>
</reference>
<dbReference type="OrthoDB" id="408631at2759"/>
<dbReference type="KEGG" id="tet:TTHERM_00827140"/>
<proteinExistence type="predicted"/>
<protein>
    <recommendedName>
        <fullName evidence="1">Alpha/beta hydrolase fold-3 domain-containing protein</fullName>
    </recommendedName>
</protein>
<dbReference type="AlphaFoldDB" id="Q22EF5"/>
<dbReference type="PANTHER" id="PTHR23025">
    <property type="entry name" value="TRIACYLGLYCEROL LIPASE"/>
    <property type="match status" value="1"/>
</dbReference>